<evidence type="ECO:0000256" key="1">
    <source>
        <dbReference type="ARBA" id="ARBA00004141"/>
    </source>
</evidence>
<feature type="transmembrane region" description="Helical" evidence="6">
    <location>
        <begin position="457"/>
        <end position="477"/>
    </location>
</feature>
<keyword evidence="4 6" id="KW-1133">Transmembrane helix</keyword>
<feature type="transmembrane region" description="Helical" evidence="6">
    <location>
        <begin position="284"/>
        <end position="302"/>
    </location>
</feature>
<feature type="domain" description="EamA" evidence="7">
    <location>
        <begin position="428"/>
        <end position="567"/>
    </location>
</feature>
<feature type="transmembrane region" description="Helical" evidence="6">
    <location>
        <begin position="132"/>
        <end position="152"/>
    </location>
</feature>
<organism evidence="8 9">
    <name type="scientific">Clitoria ternatea</name>
    <name type="common">Butterfly pea</name>
    <dbReference type="NCBI Taxonomy" id="43366"/>
    <lineage>
        <taxon>Eukaryota</taxon>
        <taxon>Viridiplantae</taxon>
        <taxon>Streptophyta</taxon>
        <taxon>Embryophyta</taxon>
        <taxon>Tracheophyta</taxon>
        <taxon>Spermatophyta</taxon>
        <taxon>Magnoliopsida</taxon>
        <taxon>eudicotyledons</taxon>
        <taxon>Gunneridae</taxon>
        <taxon>Pentapetalae</taxon>
        <taxon>rosids</taxon>
        <taxon>fabids</taxon>
        <taxon>Fabales</taxon>
        <taxon>Fabaceae</taxon>
        <taxon>Papilionoideae</taxon>
        <taxon>50 kb inversion clade</taxon>
        <taxon>NPAAA clade</taxon>
        <taxon>indigoferoid/millettioid clade</taxon>
        <taxon>Phaseoleae</taxon>
        <taxon>Clitoria</taxon>
    </lineage>
</organism>
<evidence type="ECO:0000256" key="5">
    <source>
        <dbReference type="ARBA" id="ARBA00023136"/>
    </source>
</evidence>
<dbReference type="Pfam" id="PF00892">
    <property type="entry name" value="EamA"/>
    <property type="match status" value="4"/>
</dbReference>
<feature type="transmembrane region" description="Helical" evidence="6">
    <location>
        <begin position="700"/>
        <end position="719"/>
    </location>
</feature>
<evidence type="ECO:0000313" key="9">
    <source>
        <dbReference type="Proteomes" id="UP001359559"/>
    </source>
</evidence>
<proteinExistence type="inferred from homology"/>
<dbReference type="PANTHER" id="PTHR31218">
    <property type="entry name" value="WAT1-RELATED PROTEIN"/>
    <property type="match status" value="1"/>
</dbReference>
<comment type="caution">
    <text evidence="8">The sequence shown here is derived from an EMBL/GenBank/DDBJ whole genome shotgun (WGS) entry which is preliminary data.</text>
</comment>
<dbReference type="InterPro" id="IPR037185">
    <property type="entry name" value="EmrE-like"/>
</dbReference>
<comment type="subcellular location">
    <subcellularLocation>
        <location evidence="1">Membrane</location>
        <topology evidence="1">Multi-pass membrane protein</topology>
    </subcellularLocation>
</comment>
<evidence type="ECO:0000256" key="4">
    <source>
        <dbReference type="ARBA" id="ARBA00022989"/>
    </source>
</evidence>
<dbReference type="InterPro" id="IPR000620">
    <property type="entry name" value="EamA_dom"/>
</dbReference>
<dbReference type="SUPFAM" id="SSF103481">
    <property type="entry name" value="Multidrug resistance efflux transporter EmrE"/>
    <property type="match status" value="4"/>
</dbReference>
<feature type="transmembrane region" description="Helical" evidence="6">
    <location>
        <begin position="334"/>
        <end position="353"/>
    </location>
</feature>
<feature type="domain" description="EamA" evidence="7">
    <location>
        <begin position="605"/>
        <end position="743"/>
    </location>
</feature>
<keyword evidence="9" id="KW-1185">Reference proteome</keyword>
<reference evidence="8 9" key="1">
    <citation type="submission" date="2024-01" db="EMBL/GenBank/DDBJ databases">
        <title>The genomes of 5 underutilized Papilionoideae crops provide insights into root nodulation and disease resistance.</title>
        <authorList>
            <person name="Yuan L."/>
        </authorList>
    </citation>
    <scope>NUCLEOTIDE SEQUENCE [LARGE SCALE GENOMIC DNA]</scope>
    <source>
        <strain evidence="8">LY-2023</strain>
        <tissue evidence="8">Leaf</tissue>
    </source>
</reference>
<keyword evidence="5 6" id="KW-0472">Membrane</keyword>
<feature type="transmembrane region" description="Helical" evidence="6">
    <location>
        <begin position="71"/>
        <end position="89"/>
    </location>
</feature>
<feature type="transmembrane region" description="Helical" evidence="6">
    <location>
        <begin position="424"/>
        <end position="445"/>
    </location>
</feature>
<gene>
    <name evidence="8" type="ORF">RJT34_13368</name>
</gene>
<feature type="transmembrane region" description="Helical" evidence="6">
    <location>
        <begin position="725"/>
        <end position="745"/>
    </location>
</feature>
<comment type="similarity">
    <text evidence="2">Belongs to the drug/metabolite transporter (DMT) superfamily. Plant drug/metabolite exporter (P-DME) (TC 2.A.7.4) family.</text>
</comment>
<feature type="transmembrane region" description="Helical" evidence="6">
    <location>
        <begin position="213"/>
        <end position="233"/>
    </location>
</feature>
<dbReference type="GO" id="GO:0022857">
    <property type="term" value="F:transmembrane transporter activity"/>
    <property type="evidence" value="ECO:0007669"/>
    <property type="project" value="InterPro"/>
</dbReference>
<feature type="domain" description="EamA" evidence="7">
    <location>
        <begin position="39"/>
        <end position="179"/>
    </location>
</feature>
<feature type="transmembrane region" description="Helical" evidence="6">
    <location>
        <begin position="309"/>
        <end position="328"/>
    </location>
</feature>
<evidence type="ECO:0000259" key="7">
    <source>
        <dbReference type="Pfam" id="PF00892"/>
    </source>
</evidence>
<evidence type="ECO:0000313" key="8">
    <source>
        <dbReference type="EMBL" id="KAK7302478.1"/>
    </source>
</evidence>
<feature type="transmembrane region" description="Helical" evidence="6">
    <location>
        <begin position="489"/>
        <end position="507"/>
    </location>
</feature>
<dbReference type="GO" id="GO:0016020">
    <property type="term" value="C:membrane"/>
    <property type="evidence" value="ECO:0007669"/>
    <property type="project" value="UniProtKB-SubCell"/>
</dbReference>
<evidence type="ECO:0000256" key="6">
    <source>
        <dbReference type="SAM" id="Phobius"/>
    </source>
</evidence>
<feature type="transmembrane region" description="Helical" evidence="6">
    <location>
        <begin position="164"/>
        <end position="182"/>
    </location>
</feature>
<feature type="transmembrane region" description="Helical" evidence="6">
    <location>
        <begin position="245"/>
        <end position="264"/>
    </location>
</feature>
<sequence>MPTASINYHSYTFRFLSCVAEAVMVMMDNVCNVVQDLKPVLLMIVVQIAFAGTNILYKLAVNDGMNLRVAVAYRFLFATAFIAPLALIFERKTRTKMTWTILFQSFLCGLFGGALAQNFYLEALALTSATFASAMANLIPGLTFIMAVFFRMEKLNWREGAGKAKIMGTLIGIGGAMVLTFVKGVEIDIGSFHVNLLHPRNGAHASTGGLGKAIWGVLCALLSGIFYALWLIIQAKMSERYPSQYSSTALMSLWGLLVSVVVAFCSERDLNQWKLGWNIRLLTVAYSGVVVSGMMVVVISWCIRMRGPLFASVFSPLMLVMVALAGSTMLNEKLHLGCIVGAVLIVCGLYMVLWGKNKEMKKKNQLVPAQNFPNAGDHTVEIMVRSTVEDKQFVSLNLFHFAFVGGGGDIVKEIRMNTWNLVHALKPALLMVVVQVANAWVNVLYKLAVNDGMSLRIIVAYRYIFATAFIAPLAFIIERKTRTKMTWTILFQAFLCGLIGGALPQNLNMEALALTSVTFTTAISNLIPAITFIISISCGLERLNLRTGAGKAKIIGTICGIGGAMIMTFIKGHEFQILSFHINLFNHRNGHVVHPQPASSAMTVLGALASIASNVSYALWLIIQAKMSERYPCPYSSTALMSLMGALLSITFAFCFDRDLSQWKLGWNVRLLTVAYAGIVVSGVMVAAISWCVRTRGPLFVAIFSPLMLVVVAFAGSTILDEKLYLGSVIGSLLIICGLYVVLWGKSKEMGKNQSVPSERAHKSDAVEVIVKSHGDGGKEDSLENGDQKHVRNIVHYKAREEREGINASRA</sequence>
<feature type="transmembrane region" description="Helical" evidence="6">
    <location>
        <begin position="519"/>
        <end position="540"/>
    </location>
</feature>
<feature type="transmembrane region" description="Helical" evidence="6">
    <location>
        <begin position="552"/>
        <end position="570"/>
    </location>
</feature>
<evidence type="ECO:0000256" key="2">
    <source>
        <dbReference type="ARBA" id="ARBA00007635"/>
    </source>
</evidence>
<feature type="transmembrane region" description="Helical" evidence="6">
    <location>
        <begin position="101"/>
        <end position="120"/>
    </location>
</feature>
<name>A0AAN9PLN2_CLITE</name>
<feature type="domain" description="EamA" evidence="7">
    <location>
        <begin position="215"/>
        <end position="353"/>
    </location>
</feature>
<feature type="transmembrane region" description="Helical" evidence="6">
    <location>
        <begin position="601"/>
        <end position="623"/>
    </location>
</feature>
<dbReference type="EMBL" id="JAYKXN010000003">
    <property type="protein sequence ID" value="KAK7302478.1"/>
    <property type="molecule type" value="Genomic_DNA"/>
</dbReference>
<feature type="transmembrane region" description="Helical" evidence="6">
    <location>
        <begin position="39"/>
        <end position="59"/>
    </location>
</feature>
<protein>
    <recommendedName>
        <fullName evidence="7">EamA domain-containing protein</fullName>
    </recommendedName>
</protein>
<accession>A0AAN9PLN2</accession>
<dbReference type="AlphaFoldDB" id="A0AAN9PLN2"/>
<evidence type="ECO:0000256" key="3">
    <source>
        <dbReference type="ARBA" id="ARBA00022692"/>
    </source>
</evidence>
<keyword evidence="3 6" id="KW-0812">Transmembrane</keyword>
<feature type="transmembrane region" description="Helical" evidence="6">
    <location>
        <begin position="635"/>
        <end position="654"/>
    </location>
</feature>
<feature type="transmembrane region" description="Helical" evidence="6">
    <location>
        <begin position="674"/>
        <end position="693"/>
    </location>
</feature>
<dbReference type="Proteomes" id="UP001359559">
    <property type="component" value="Unassembled WGS sequence"/>
</dbReference>
<dbReference type="InterPro" id="IPR030184">
    <property type="entry name" value="WAT1-related"/>
</dbReference>